<name>X1BQ47_9ZZZZ</name>
<proteinExistence type="predicted"/>
<sequence>AQGTNSNGNKTKAGRDHHKEAYTVWMAGGGTKPGHMHGVTDEFGYGVVDDGVHVHDFNATIMRLLGIDHERLTYRYQGLRLRLTNVHGKVCEGVLA</sequence>
<dbReference type="SUPFAM" id="SSF53649">
    <property type="entry name" value="Alkaline phosphatase-like"/>
    <property type="match status" value="1"/>
</dbReference>
<feature type="non-terminal residue" evidence="1">
    <location>
        <position position="1"/>
    </location>
</feature>
<gene>
    <name evidence="1" type="ORF">S01H4_36021</name>
</gene>
<dbReference type="EMBL" id="BART01019213">
    <property type="protein sequence ID" value="GAG83317.1"/>
    <property type="molecule type" value="Genomic_DNA"/>
</dbReference>
<dbReference type="AlphaFoldDB" id="X1BQ47"/>
<comment type="caution">
    <text evidence="1">The sequence shown here is derived from an EMBL/GenBank/DDBJ whole genome shotgun (WGS) entry which is preliminary data.</text>
</comment>
<reference evidence="1" key="1">
    <citation type="journal article" date="2014" name="Front. Microbiol.">
        <title>High frequency of phylogenetically diverse reductive dehalogenase-homologous genes in deep subseafloor sedimentary metagenomes.</title>
        <authorList>
            <person name="Kawai M."/>
            <person name="Futagami T."/>
            <person name="Toyoda A."/>
            <person name="Takaki Y."/>
            <person name="Nishi S."/>
            <person name="Hori S."/>
            <person name="Arai W."/>
            <person name="Tsubouchi T."/>
            <person name="Morono Y."/>
            <person name="Uchiyama I."/>
            <person name="Ito T."/>
            <person name="Fujiyama A."/>
            <person name="Inagaki F."/>
            <person name="Takami H."/>
        </authorList>
    </citation>
    <scope>NUCLEOTIDE SEQUENCE</scope>
    <source>
        <strain evidence="1">Expedition CK06-06</strain>
    </source>
</reference>
<dbReference type="InterPro" id="IPR010869">
    <property type="entry name" value="DUF1501"/>
</dbReference>
<organism evidence="1">
    <name type="scientific">marine sediment metagenome</name>
    <dbReference type="NCBI Taxonomy" id="412755"/>
    <lineage>
        <taxon>unclassified sequences</taxon>
        <taxon>metagenomes</taxon>
        <taxon>ecological metagenomes</taxon>
    </lineage>
</organism>
<evidence type="ECO:0000313" key="1">
    <source>
        <dbReference type="EMBL" id="GAG83317.1"/>
    </source>
</evidence>
<dbReference type="Pfam" id="PF07394">
    <property type="entry name" value="DUF1501"/>
    <property type="match status" value="1"/>
</dbReference>
<accession>X1BQ47</accession>
<evidence type="ECO:0008006" key="2">
    <source>
        <dbReference type="Google" id="ProtNLM"/>
    </source>
</evidence>
<dbReference type="InterPro" id="IPR017850">
    <property type="entry name" value="Alkaline_phosphatase_core_sf"/>
</dbReference>
<protein>
    <recommendedName>
        <fullName evidence="2">Sulfatase</fullName>
    </recommendedName>
</protein>